<dbReference type="InterPro" id="IPR002068">
    <property type="entry name" value="A-crystallin/Hsp20_dom"/>
</dbReference>
<dbReference type="InterPro" id="IPR001752">
    <property type="entry name" value="Kinesin_motor_dom"/>
</dbReference>
<feature type="binding site" evidence="6">
    <location>
        <begin position="679"/>
        <end position="686"/>
    </location>
    <ligand>
        <name>ATP</name>
        <dbReference type="ChEBI" id="CHEBI:30616"/>
    </ligand>
</feature>
<feature type="domain" description="SHSP" evidence="11">
    <location>
        <begin position="77"/>
        <end position="192"/>
    </location>
</feature>
<dbReference type="GO" id="GO:0005524">
    <property type="term" value="F:ATP binding"/>
    <property type="evidence" value="ECO:0007669"/>
    <property type="project" value="UniProtKB-UniRule"/>
</dbReference>
<dbReference type="SUPFAM" id="SSF49764">
    <property type="entry name" value="HSP20-like chaperones"/>
    <property type="match status" value="1"/>
</dbReference>
<evidence type="ECO:0000256" key="1">
    <source>
        <dbReference type="ARBA" id="ARBA00010899"/>
    </source>
</evidence>
<evidence type="ECO:0000256" key="2">
    <source>
        <dbReference type="ARBA" id="ARBA00022701"/>
    </source>
</evidence>
<protein>
    <recommendedName>
        <fullName evidence="8">Kinesin-like protein</fullName>
    </recommendedName>
</protein>
<dbReference type="InterPro" id="IPR036961">
    <property type="entry name" value="Kinesin_motor_dom_sf"/>
</dbReference>
<feature type="coiled-coil region" evidence="10">
    <location>
        <begin position="293"/>
        <end position="380"/>
    </location>
</feature>
<evidence type="ECO:0000256" key="7">
    <source>
        <dbReference type="PROSITE-ProRule" id="PRU00285"/>
    </source>
</evidence>
<feature type="domain" description="Kinesin motor" evidence="12">
    <location>
        <begin position="586"/>
        <end position="931"/>
    </location>
</feature>
<dbReference type="InterPro" id="IPR008978">
    <property type="entry name" value="HSP20-like_chaperone"/>
</dbReference>
<keyword evidence="5 6" id="KW-0505">Motor protein</keyword>
<dbReference type="AlphaFoldDB" id="A0A6A6MPY0"/>
<dbReference type="PROSITE" id="PS50067">
    <property type="entry name" value="KINESIN_MOTOR_2"/>
    <property type="match status" value="1"/>
</dbReference>
<comment type="caution">
    <text evidence="13">The sequence shown here is derived from an EMBL/GenBank/DDBJ whole genome shotgun (WGS) entry which is preliminary data.</text>
</comment>
<evidence type="ECO:0000313" key="14">
    <source>
        <dbReference type="Proteomes" id="UP000467840"/>
    </source>
</evidence>
<dbReference type="GO" id="GO:0003777">
    <property type="term" value="F:microtubule motor activity"/>
    <property type="evidence" value="ECO:0007669"/>
    <property type="project" value="InterPro"/>
</dbReference>
<organism evidence="13 14">
    <name type="scientific">Hevea brasiliensis</name>
    <name type="common">Para rubber tree</name>
    <name type="synonym">Siphonia brasiliensis</name>
    <dbReference type="NCBI Taxonomy" id="3981"/>
    <lineage>
        <taxon>Eukaryota</taxon>
        <taxon>Viridiplantae</taxon>
        <taxon>Streptophyta</taxon>
        <taxon>Embryophyta</taxon>
        <taxon>Tracheophyta</taxon>
        <taxon>Spermatophyta</taxon>
        <taxon>Magnoliopsida</taxon>
        <taxon>eudicotyledons</taxon>
        <taxon>Gunneridae</taxon>
        <taxon>Pentapetalae</taxon>
        <taxon>rosids</taxon>
        <taxon>fabids</taxon>
        <taxon>Malpighiales</taxon>
        <taxon>Euphorbiaceae</taxon>
        <taxon>Crotonoideae</taxon>
        <taxon>Micrandreae</taxon>
        <taxon>Hevea</taxon>
    </lineage>
</organism>
<dbReference type="CDD" id="cd01366">
    <property type="entry name" value="KISc_C_terminal"/>
    <property type="match status" value="1"/>
</dbReference>
<dbReference type="Pfam" id="PF00225">
    <property type="entry name" value="Kinesin"/>
    <property type="match status" value="1"/>
</dbReference>
<dbReference type="GO" id="GO:0008017">
    <property type="term" value="F:microtubule binding"/>
    <property type="evidence" value="ECO:0007669"/>
    <property type="project" value="InterPro"/>
</dbReference>
<feature type="coiled-coil region" evidence="10">
    <location>
        <begin position="510"/>
        <end position="572"/>
    </location>
</feature>
<evidence type="ECO:0000256" key="4">
    <source>
        <dbReference type="ARBA" id="ARBA00022840"/>
    </source>
</evidence>
<gene>
    <name evidence="13" type="ORF">GH714_024427</name>
</gene>
<reference evidence="13 14" key="1">
    <citation type="journal article" date="2020" name="Mol. Plant">
        <title>The Chromosome-Based Rubber Tree Genome Provides New Insights into Spurge Genome Evolution and Rubber Biosynthesis.</title>
        <authorList>
            <person name="Liu J."/>
            <person name="Shi C."/>
            <person name="Shi C.C."/>
            <person name="Li W."/>
            <person name="Zhang Q.J."/>
            <person name="Zhang Y."/>
            <person name="Li K."/>
            <person name="Lu H.F."/>
            <person name="Shi C."/>
            <person name="Zhu S.T."/>
            <person name="Xiao Z.Y."/>
            <person name="Nan H."/>
            <person name="Yue Y."/>
            <person name="Zhu X.G."/>
            <person name="Wu Y."/>
            <person name="Hong X.N."/>
            <person name="Fan G.Y."/>
            <person name="Tong Y."/>
            <person name="Zhang D."/>
            <person name="Mao C.L."/>
            <person name="Liu Y.L."/>
            <person name="Hao S.J."/>
            <person name="Liu W.Q."/>
            <person name="Lv M.Q."/>
            <person name="Zhang H.B."/>
            <person name="Liu Y."/>
            <person name="Hu-Tang G.R."/>
            <person name="Wang J.P."/>
            <person name="Wang J.H."/>
            <person name="Sun Y.H."/>
            <person name="Ni S.B."/>
            <person name="Chen W.B."/>
            <person name="Zhang X.C."/>
            <person name="Jiao Y.N."/>
            <person name="Eichler E.E."/>
            <person name="Li G.H."/>
            <person name="Liu X."/>
            <person name="Gao L.Z."/>
        </authorList>
    </citation>
    <scope>NUCLEOTIDE SEQUENCE [LARGE SCALE GENOMIC DNA]</scope>
    <source>
        <strain evidence="14">cv. GT1</strain>
        <tissue evidence="13">Leaf</tissue>
    </source>
</reference>
<dbReference type="Gene3D" id="2.60.40.790">
    <property type="match status" value="1"/>
</dbReference>
<keyword evidence="2 8" id="KW-0493">Microtubule</keyword>
<dbReference type="GO" id="GO:0005874">
    <property type="term" value="C:microtubule"/>
    <property type="evidence" value="ECO:0007669"/>
    <property type="project" value="UniProtKB-KW"/>
</dbReference>
<name>A0A6A6MPY0_HEVBR</name>
<evidence type="ECO:0000256" key="5">
    <source>
        <dbReference type="ARBA" id="ARBA00023175"/>
    </source>
</evidence>
<dbReference type="PROSITE" id="PS00411">
    <property type="entry name" value="KINESIN_MOTOR_1"/>
    <property type="match status" value="1"/>
</dbReference>
<dbReference type="FunFam" id="3.40.850.10:FF:000048">
    <property type="entry name" value="Kinesin-like protein"/>
    <property type="match status" value="1"/>
</dbReference>
<evidence type="ECO:0000259" key="12">
    <source>
        <dbReference type="PROSITE" id="PS50067"/>
    </source>
</evidence>
<evidence type="ECO:0000259" key="11">
    <source>
        <dbReference type="PROSITE" id="PS01031"/>
    </source>
</evidence>
<accession>A0A6A6MPY0</accession>
<dbReference type="PROSITE" id="PS01031">
    <property type="entry name" value="SHSP"/>
    <property type="match status" value="1"/>
</dbReference>
<comment type="similarity">
    <text evidence="1">Belongs to the TRAFAC class myosin-kinesin ATPase superfamily. Kinesin family. KIN-14 subfamily.</text>
</comment>
<evidence type="ECO:0000256" key="9">
    <source>
        <dbReference type="RuleBase" id="RU003616"/>
    </source>
</evidence>
<keyword evidence="14" id="KW-1185">Reference proteome</keyword>
<evidence type="ECO:0000256" key="6">
    <source>
        <dbReference type="PROSITE-ProRule" id="PRU00283"/>
    </source>
</evidence>
<evidence type="ECO:0000256" key="10">
    <source>
        <dbReference type="SAM" id="Coils"/>
    </source>
</evidence>
<dbReference type="GO" id="GO:0007018">
    <property type="term" value="P:microtubule-based movement"/>
    <property type="evidence" value="ECO:0007669"/>
    <property type="project" value="InterPro"/>
</dbReference>
<keyword evidence="10" id="KW-0175">Coiled coil</keyword>
<comment type="similarity">
    <text evidence="7 9">Belongs to the small heat shock protein (HSP20) family.</text>
</comment>
<dbReference type="PANTHER" id="PTHR47972:SF46">
    <property type="entry name" value="KINESIN-LIKE PROTEIN"/>
    <property type="match status" value="1"/>
</dbReference>
<dbReference type="InterPro" id="IPR019821">
    <property type="entry name" value="Kinesin_motor_CS"/>
</dbReference>
<dbReference type="Pfam" id="PF00011">
    <property type="entry name" value="HSP20"/>
    <property type="match status" value="1"/>
</dbReference>
<dbReference type="Proteomes" id="UP000467840">
    <property type="component" value="Chromosome 15"/>
</dbReference>
<dbReference type="Gene3D" id="3.40.850.10">
    <property type="entry name" value="Kinesin motor domain"/>
    <property type="match status" value="1"/>
</dbReference>
<evidence type="ECO:0000313" key="13">
    <source>
        <dbReference type="EMBL" id="KAF2314243.1"/>
    </source>
</evidence>
<dbReference type="PRINTS" id="PR00380">
    <property type="entry name" value="KINESINHEAVY"/>
</dbReference>
<keyword evidence="4 6" id="KW-0067">ATP-binding</keyword>
<dbReference type="InterPro" id="IPR027640">
    <property type="entry name" value="Kinesin-like_fam"/>
</dbReference>
<keyword evidence="3 6" id="KW-0547">Nucleotide-binding</keyword>
<dbReference type="SMART" id="SM00129">
    <property type="entry name" value="KISc"/>
    <property type="match status" value="1"/>
</dbReference>
<dbReference type="PANTHER" id="PTHR47972">
    <property type="entry name" value="KINESIN-LIKE PROTEIN KLP-3"/>
    <property type="match status" value="1"/>
</dbReference>
<evidence type="ECO:0000256" key="8">
    <source>
        <dbReference type="RuleBase" id="RU000394"/>
    </source>
</evidence>
<dbReference type="EMBL" id="JAAGAX010000005">
    <property type="protein sequence ID" value="KAF2314243.1"/>
    <property type="molecule type" value="Genomic_DNA"/>
</dbReference>
<proteinExistence type="inferred from homology"/>
<sequence length="952" mass="108345">MTSCRLLEVHTEDQTPHKWSVSLTEELFKRFFSHGTPILHKIFGEGSLFSPLLFGKYFDPSDAFPLWEFESDILLSNLRSSGKTSVDWFQADEAYVLKAELPGAGINTVRVYAENGKIVEISGQWKQQKESKAKDWRCGHWWEHGYVRRLELPEDADWSKIEAYVNNDTFLEKYIGDEVPVDKWQQLGVDKMVGTATNGRMRQAFSIVNGEQELAPTSAPPSNAGSECGGIEFTREDVDALLNERMKYKNKFNYKERCDNMMDYIKRLRLCIKWFQEIEGCYLFEQEKLQNALEFNESQCAEMELMLKNKEEELNLIILELRKSLSSLQEKVSKEESEKLAAMDSLAREKEARISIEKSQASLSEELGKVQGELQSANQRIASVNDMYKLLQEYNSSLQLYNSKLQTDLDTAHETVKRGEKEKADIVELLSNLRGQNKSLQDQYALCKASLDEVSKQKDALVYEVASLRGELQQAINDRDHYLSQVHDLTARVVDCDELAVKSNILEERCLSQSEQLRALQEHLEDAQNKLQVSDLSAFESRTEFEAQKRLITELQNRLEDAEFKLIEGEKVRKRLHNTILELKGNIRVFCRVRPLLPDDSPCAEGKVVSYPTTTEALGRGIDLLQNGQKYPFTFDKVLHLMHHKRMFLLKFHSLFKVLLMVIRDDYSFSLQVCIFAYGQTGSGKTYTMMGKPGNPELKGLIPRSLEQIFQTRQSLLSQGWKYEMQVSMLEIYNETIRDLLSTNRDPLRTENGPSAKQYAIKHDANGNTLVSDLSIVDVHSTREVSFLLDQAANSRSVGKTQMNEQSSRSHFVFTLRISGINESTDQQVQGVLNLIDLAGSERLSKSGSTGDRLKETQAINKSLSSLSDVIFALAKKEDHVPFRNSKLTYLLQPCLGGDSKTLMFVNISPDPSSLGESLCSLRFASRVNACEIGVPRRHTIMRSTDSRLSLG</sequence>
<dbReference type="InterPro" id="IPR027417">
    <property type="entry name" value="P-loop_NTPase"/>
</dbReference>
<dbReference type="SUPFAM" id="SSF52540">
    <property type="entry name" value="P-loop containing nucleoside triphosphate hydrolases"/>
    <property type="match status" value="1"/>
</dbReference>
<evidence type="ECO:0000256" key="3">
    <source>
        <dbReference type="ARBA" id="ARBA00022741"/>
    </source>
</evidence>